<dbReference type="Proteomes" id="UP000033115">
    <property type="component" value="Chromosome"/>
</dbReference>
<dbReference type="STRING" id="1548.CSCA_2439"/>
<accession>A0A0E3K129</accession>
<reference evidence="1 2" key="1">
    <citation type="journal article" date="2015" name="J. Biotechnol.">
        <title>Complete genome sequence of a malodorant-producing acetogen, Clostridium scatologenes ATCC 25775(T).</title>
        <authorList>
            <person name="Zhu Z."/>
            <person name="Guo T."/>
            <person name="Zheng H."/>
            <person name="Song T."/>
            <person name="Ouyang P."/>
            <person name="Xie J."/>
        </authorList>
    </citation>
    <scope>NUCLEOTIDE SEQUENCE [LARGE SCALE GENOMIC DNA]</scope>
    <source>
        <strain evidence="1 2">ATCC 25775</strain>
    </source>
</reference>
<proteinExistence type="predicted"/>
<dbReference type="KEGG" id="csq:CSCA_2439"/>
<dbReference type="AlphaFoldDB" id="A0A0E3K129"/>
<name>A0A0E3K129_CLOSL</name>
<dbReference type="HOGENOM" id="CLU_2315387_0_0_9"/>
<protein>
    <submittedName>
        <fullName evidence="1">Uncharacterized protein</fullName>
    </submittedName>
</protein>
<evidence type="ECO:0000313" key="2">
    <source>
        <dbReference type="Proteomes" id="UP000033115"/>
    </source>
</evidence>
<gene>
    <name evidence="1" type="ORF">CSCA_2439</name>
</gene>
<dbReference type="EMBL" id="CP009933">
    <property type="protein sequence ID" value="AKA69564.1"/>
    <property type="molecule type" value="Genomic_DNA"/>
</dbReference>
<organism evidence="1 2">
    <name type="scientific">Clostridium scatologenes</name>
    <dbReference type="NCBI Taxonomy" id="1548"/>
    <lineage>
        <taxon>Bacteria</taxon>
        <taxon>Bacillati</taxon>
        <taxon>Bacillota</taxon>
        <taxon>Clostridia</taxon>
        <taxon>Eubacteriales</taxon>
        <taxon>Clostridiaceae</taxon>
        <taxon>Clostridium</taxon>
    </lineage>
</organism>
<dbReference type="RefSeq" id="WP_029163826.1">
    <property type="nucleotide sequence ID" value="NZ_CP009933.1"/>
</dbReference>
<evidence type="ECO:0000313" key="1">
    <source>
        <dbReference type="EMBL" id="AKA69564.1"/>
    </source>
</evidence>
<keyword evidence="2" id="KW-1185">Reference proteome</keyword>
<sequence length="99" mass="11767">MIAFKTMWNDVCGSISNNKIEDIEILEEFKSGFVVKDKEDTHFVTKDDFVDFWCNMLCFNKVEKDSILKEEKQKLKYVYEIVKTLPYINEKEGILRLSE</sequence>